<feature type="region of interest" description="Disordered" evidence="1">
    <location>
        <begin position="1"/>
        <end position="21"/>
    </location>
</feature>
<organism evidence="2 3">
    <name type="scientific">Nesidiocoris tenuis</name>
    <dbReference type="NCBI Taxonomy" id="355587"/>
    <lineage>
        <taxon>Eukaryota</taxon>
        <taxon>Metazoa</taxon>
        <taxon>Ecdysozoa</taxon>
        <taxon>Arthropoda</taxon>
        <taxon>Hexapoda</taxon>
        <taxon>Insecta</taxon>
        <taxon>Pterygota</taxon>
        <taxon>Neoptera</taxon>
        <taxon>Paraneoptera</taxon>
        <taxon>Hemiptera</taxon>
        <taxon>Heteroptera</taxon>
        <taxon>Panheteroptera</taxon>
        <taxon>Cimicomorpha</taxon>
        <taxon>Miridae</taxon>
        <taxon>Dicyphina</taxon>
        <taxon>Nesidiocoris</taxon>
    </lineage>
</organism>
<feature type="compositionally biased region" description="Basic and acidic residues" evidence="1">
    <location>
        <begin position="1"/>
        <end position="14"/>
    </location>
</feature>
<dbReference type="AlphaFoldDB" id="A0A6H5GVE8"/>
<feature type="region of interest" description="Disordered" evidence="1">
    <location>
        <begin position="87"/>
        <end position="129"/>
    </location>
</feature>
<evidence type="ECO:0000313" key="3">
    <source>
        <dbReference type="Proteomes" id="UP000479000"/>
    </source>
</evidence>
<name>A0A6H5GVE8_9HEMI</name>
<reference evidence="2 3" key="1">
    <citation type="submission" date="2020-02" db="EMBL/GenBank/DDBJ databases">
        <authorList>
            <person name="Ferguson B K."/>
        </authorList>
    </citation>
    <scope>NUCLEOTIDE SEQUENCE [LARGE SCALE GENOMIC DNA]</scope>
</reference>
<feature type="compositionally biased region" description="Basic and acidic residues" evidence="1">
    <location>
        <begin position="120"/>
        <end position="129"/>
    </location>
</feature>
<evidence type="ECO:0000256" key="1">
    <source>
        <dbReference type="SAM" id="MobiDB-lite"/>
    </source>
</evidence>
<sequence>MKNESIEPKRETHHGLLPNSSRRFVGGFGKNLQNVDVRVFDKGGDEEMRLLRGLEGSLQRDDPLPLPFRLFLDFDVGAGRCSNRVDVAAPSSDDSRDGVQRHRHFLRPERRVEVPGVTLESDKHSRTVS</sequence>
<dbReference type="EMBL" id="CADCXU010020461">
    <property type="protein sequence ID" value="CAB0008438.1"/>
    <property type="molecule type" value="Genomic_DNA"/>
</dbReference>
<protein>
    <submittedName>
        <fullName evidence="2">Uncharacterized protein</fullName>
    </submittedName>
</protein>
<proteinExistence type="predicted"/>
<feature type="compositionally biased region" description="Basic and acidic residues" evidence="1">
    <location>
        <begin position="93"/>
        <end position="113"/>
    </location>
</feature>
<keyword evidence="3" id="KW-1185">Reference proteome</keyword>
<dbReference type="Proteomes" id="UP000479000">
    <property type="component" value="Unassembled WGS sequence"/>
</dbReference>
<evidence type="ECO:0000313" key="2">
    <source>
        <dbReference type="EMBL" id="CAB0008438.1"/>
    </source>
</evidence>
<accession>A0A6H5GVE8</accession>
<gene>
    <name evidence="2" type="ORF">NTEN_LOCUS13684</name>
</gene>